<evidence type="ECO:0000313" key="3">
    <source>
        <dbReference type="Proteomes" id="UP000266426"/>
    </source>
</evidence>
<evidence type="ECO:0000256" key="1">
    <source>
        <dbReference type="SAM" id="SignalP"/>
    </source>
</evidence>
<keyword evidence="1" id="KW-0732">Signal</keyword>
<dbReference type="AlphaFoldDB" id="A0A3A4R247"/>
<protein>
    <submittedName>
        <fullName evidence="2">Transporter</fullName>
    </submittedName>
</protein>
<sequence>MVRKFANFITNILILIFCLCTAVSAGEQGHYSPMPMGLRDCVMPPKGLYLLAFDMYYSSDTFKDSSGKTVDSLSVSNSTTRHISLPGRSLPVTITGNLTVDIDTDLDLFTQLVALTWVPDIKILGADYAFLILPSWGYMRVDLEATANAEATISVGRISRTVSPNRSVKVEDHITGFGDLYVQPIWLDWRGKYSDLGISYGVYCPTGSYDKDNIANIGYGFLTQQVQMSGYYYPFENKATAFMIRPTYEWHSKKIDKNVQPGQNITLEYGVSQYIHPRIEIAANGYHQWQVSDDHGSEAVNTDVSDRVNGFGTQITCWLIEHKCAITGKFNKEYSAKDRFEGIAWLLNVTWIF</sequence>
<name>A0A3A4R247_9BACT</name>
<proteinExistence type="predicted"/>
<evidence type="ECO:0000313" key="2">
    <source>
        <dbReference type="EMBL" id="RJP56378.1"/>
    </source>
</evidence>
<gene>
    <name evidence="2" type="ORF">C4541_12490</name>
</gene>
<dbReference type="EMBL" id="QZJZ01000096">
    <property type="protein sequence ID" value="RJP56378.1"/>
    <property type="molecule type" value="Genomic_DNA"/>
</dbReference>
<feature type="signal peptide" evidence="1">
    <location>
        <begin position="1"/>
        <end position="25"/>
    </location>
</feature>
<dbReference type="Pfam" id="PF13557">
    <property type="entry name" value="Phenol_MetA_deg"/>
    <property type="match status" value="1"/>
</dbReference>
<accession>A0A3A4R247</accession>
<feature type="chain" id="PRO_5017184338" evidence="1">
    <location>
        <begin position="26"/>
        <end position="353"/>
    </location>
</feature>
<dbReference type="Proteomes" id="UP000266426">
    <property type="component" value="Unassembled WGS sequence"/>
</dbReference>
<reference evidence="2 3" key="1">
    <citation type="journal article" date="2017" name="ISME J.">
        <title>Energy and carbon metabolisms in a deep terrestrial subsurface fluid microbial community.</title>
        <authorList>
            <person name="Momper L."/>
            <person name="Jungbluth S.P."/>
            <person name="Lee M.D."/>
            <person name="Amend J.P."/>
        </authorList>
    </citation>
    <scope>NUCLEOTIDE SEQUENCE [LARGE SCALE GENOMIC DNA]</scope>
    <source>
        <strain evidence="2">SURF_26</strain>
    </source>
</reference>
<organism evidence="2 3">
    <name type="scientific">Candidatus Auribacter fodinae</name>
    <dbReference type="NCBI Taxonomy" id="2093366"/>
    <lineage>
        <taxon>Bacteria</taxon>
        <taxon>Pseudomonadati</taxon>
        <taxon>Candidatus Auribacterota</taxon>
        <taxon>Candidatus Auribacteria</taxon>
        <taxon>Candidatus Auribacterales</taxon>
        <taxon>Candidatus Auribacteraceae</taxon>
        <taxon>Candidatus Auribacter</taxon>
    </lineage>
</organism>
<dbReference type="InterPro" id="IPR025737">
    <property type="entry name" value="FApF"/>
</dbReference>
<comment type="caution">
    <text evidence="2">The sequence shown here is derived from an EMBL/GenBank/DDBJ whole genome shotgun (WGS) entry which is preliminary data.</text>
</comment>